<evidence type="ECO:0000313" key="1">
    <source>
        <dbReference type="EMBL" id="JAH96950.1"/>
    </source>
</evidence>
<protein>
    <submittedName>
        <fullName evidence="1">Uncharacterized protein</fullName>
    </submittedName>
</protein>
<proteinExistence type="predicted"/>
<dbReference type="AlphaFoldDB" id="A0A0E9X4Z2"/>
<reference evidence="1" key="1">
    <citation type="submission" date="2014-11" db="EMBL/GenBank/DDBJ databases">
        <authorList>
            <person name="Amaro Gonzalez C."/>
        </authorList>
    </citation>
    <scope>NUCLEOTIDE SEQUENCE</scope>
</reference>
<accession>A0A0E9X4Z2</accession>
<sequence length="57" mass="6442">MNVFSMKLYRRNIPCVLSRLVTYGRCPGKKIIQISGDIYVSTGFPNLLVDCKGLKSF</sequence>
<organism evidence="1">
    <name type="scientific">Anguilla anguilla</name>
    <name type="common">European freshwater eel</name>
    <name type="synonym">Muraena anguilla</name>
    <dbReference type="NCBI Taxonomy" id="7936"/>
    <lineage>
        <taxon>Eukaryota</taxon>
        <taxon>Metazoa</taxon>
        <taxon>Chordata</taxon>
        <taxon>Craniata</taxon>
        <taxon>Vertebrata</taxon>
        <taxon>Euteleostomi</taxon>
        <taxon>Actinopterygii</taxon>
        <taxon>Neopterygii</taxon>
        <taxon>Teleostei</taxon>
        <taxon>Anguilliformes</taxon>
        <taxon>Anguillidae</taxon>
        <taxon>Anguilla</taxon>
    </lineage>
</organism>
<reference evidence="1" key="2">
    <citation type="journal article" date="2015" name="Fish Shellfish Immunol.">
        <title>Early steps in the European eel (Anguilla anguilla)-Vibrio vulnificus interaction in the gills: Role of the RtxA13 toxin.</title>
        <authorList>
            <person name="Callol A."/>
            <person name="Pajuelo D."/>
            <person name="Ebbesson L."/>
            <person name="Teles M."/>
            <person name="MacKenzie S."/>
            <person name="Amaro C."/>
        </authorList>
    </citation>
    <scope>NUCLEOTIDE SEQUENCE</scope>
</reference>
<dbReference type="EMBL" id="GBXM01011627">
    <property type="protein sequence ID" value="JAH96950.1"/>
    <property type="molecule type" value="Transcribed_RNA"/>
</dbReference>
<name>A0A0E9X4Z2_ANGAN</name>